<reference evidence="2" key="1">
    <citation type="thesis" date="2021" institute="BYU ScholarsArchive" country="Provo, UT, USA">
        <title>Applications of and Algorithms for Genome Assembly and Genomic Analyses with an Emphasis on Marine Teleosts.</title>
        <authorList>
            <person name="Pickett B.D."/>
        </authorList>
    </citation>
    <scope>NUCLEOTIDE SEQUENCE</scope>
    <source>
        <strain evidence="2">HI-2016</strain>
    </source>
</reference>
<feature type="region of interest" description="Disordered" evidence="1">
    <location>
        <begin position="20"/>
        <end position="58"/>
    </location>
</feature>
<gene>
    <name evidence="2" type="ORF">JZ751_011228</name>
</gene>
<organism evidence="2 3">
    <name type="scientific">Albula glossodonta</name>
    <name type="common">roundjaw bonefish</name>
    <dbReference type="NCBI Taxonomy" id="121402"/>
    <lineage>
        <taxon>Eukaryota</taxon>
        <taxon>Metazoa</taxon>
        <taxon>Chordata</taxon>
        <taxon>Craniata</taxon>
        <taxon>Vertebrata</taxon>
        <taxon>Euteleostomi</taxon>
        <taxon>Actinopterygii</taxon>
        <taxon>Neopterygii</taxon>
        <taxon>Teleostei</taxon>
        <taxon>Albuliformes</taxon>
        <taxon>Albulidae</taxon>
        <taxon>Albula</taxon>
    </lineage>
</organism>
<comment type="caution">
    <text evidence="2">The sequence shown here is derived from an EMBL/GenBank/DDBJ whole genome shotgun (WGS) entry which is preliminary data.</text>
</comment>
<evidence type="ECO:0000256" key="1">
    <source>
        <dbReference type="SAM" id="MobiDB-lite"/>
    </source>
</evidence>
<dbReference type="AlphaFoldDB" id="A0A8T2P7D5"/>
<evidence type="ECO:0000313" key="2">
    <source>
        <dbReference type="EMBL" id="KAG9344557.1"/>
    </source>
</evidence>
<keyword evidence="3" id="KW-1185">Reference proteome</keyword>
<accession>A0A8T2P7D5</accession>
<proteinExistence type="predicted"/>
<evidence type="ECO:0000313" key="3">
    <source>
        <dbReference type="Proteomes" id="UP000824540"/>
    </source>
</evidence>
<name>A0A8T2P7D5_9TELE</name>
<sequence length="82" mass="9268">MQCCVFQRRGCECVHQRRLPQLPSPYPPLSSTPTRKHGPGSSEAVSREEGRNGGQHVPGRRLCLLREFLQQPLSDQKNRGTE</sequence>
<protein>
    <submittedName>
        <fullName evidence="2">Uncharacterized protein</fullName>
    </submittedName>
</protein>
<dbReference type="Proteomes" id="UP000824540">
    <property type="component" value="Unassembled WGS sequence"/>
</dbReference>
<dbReference type="EMBL" id="JAFBMS010000020">
    <property type="protein sequence ID" value="KAG9344557.1"/>
    <property type="molecule type" value="Genomic_DNA"/>
</dbReference>